<comment type="caution">
    <text evidence="2">The sequence shown here is derived from an EMBL/GenBank/DDBJ whole genome shotgun (WGS) entry which is preliminary data.</text>
</comment>
<evidence type="ECO:0000256" key="1">
    <source>
        <dbReference type="SAM" id="MobiDB-lite"/>
    </source>
</evidence>
<gene>
    <name evidence="2" type="ORF">KIN20_005091</name>
</gene>
<keyword evidence="3" id="KW-1185">Reference proteome</keyword>
<dbReference type="AlphaFoldDB" id="A0AAD5MIB8"/>
<dbReference type="Proteomes" id="UP001196413">
    <property type="component" value="Unassembled WGS sequence"/>
</dbReference>
<evidence type="ECO:0000313" key="3">
    <source>
        <dbReference type="Proteomes" id="UP001196413"/>
    </source>
</evidence>
<dbReference type="EMBL" id="JAHQIW010000678">
    <property type="protein sequence ID" value="KAJ1349507.1"/>
    <property type="molecule type" value="Genomic_DNA"/>
</dbReference>
<feature type="region of interest" description="Disordered" evidence="1">
    <location>
        <begin position="1"/>
        <end position="25"/>
    </location>
</feature>
<reference evidence="2" key="1">
    <citation type="submission" date="2021-06" db="EMBL/GenBank/DDBJ databases">
        <title>Parelaphostrongylus tenuis whole genome reference sequence.</title>
        <authorList>
            <person name="Garwood T.J."/>
            <person name="Larsen P.A."/>
            <person name="Fountain-Jones N.M."/>
            <person name="Garbe J.R."/>
            <person name="Macchietto M.G."/>
            <person name="Kania S.A."/>
            <person name="Gerhold R.W."/>
            <person name="Richards J.E."/>
            <person name="Wolf T.M."/>
        </authorList>
    </citation>
    <scope>NUCLEOTIDE SEQUENCE</scope>
    <source>
        <strain evidence="2">MNPRO001-30</strain>
        <tissue evidence="2">Meninges</tissue>
    </source>
</reference>
<sequence length="102" mass="11379">MTISRPDDRRRCHKTDVTKLHKSEKPAHAMDVTNWGTLTPWVAPILTNQALDTSRVIILMSSNTSKVTELPQHQINQAVHSSEIVNLLLNSFGECQSTNASD</sequence>
<protein>
    <submittedName>
        <fullName evidence="2">Uncharacterized protein</fullName>
    </submittedName>
</protein>
<organism evidence="2 3">
    <name type="scientific">Parelaphostrongylus tenuis</name>
    <name type="common">Meningeal worm</name>
    <dbReference type="NCBI Taxonomy" id="148309"/>
    <lineage>
        <taxon>Eukaryota</taxon>
        <taxon>Metazoa</taxon>
        <taxon>Ecdysozoa</taxon>
        <taxon>Nematoda</taxon>
        <taxon>Chromadorea</taxon>
        <taxon>Rhabditida</taxon>
        <taxon>Rhabditina</taxon>
        <taxon>Rhabditomorpha</taxon>
        <taxon>Strongyloidea</taxon>
        <taxon>Metastrongylidae</taxon>
        <taxon>Parelaphostrongylus</taxon>
    </lineage>
</organism>
<proteinExistence type="predicted"/>
<name>A0AAD5MIB8_PARTN</name>
<evidence type="ECO:0000313" key="2">
    <source>
        <dbReference type="EMBL" id="KAJ1349507.1"/>
    </source>
</evidence>
<accession>A0AAD5MIB8</accession>